<dbReference type="InterPro" id="IPR011057">
    <property type="entry name" value="Mss4-like_sf"/>
</dbReference>
<comment type="caution">
    <text evidence="1">The sequence shown here is derived from an EMBL/GenBank/DDBJ whole genome shotgun (WGS) entry which is preliminary data.</text>
</comment>
<dbReference type="OrthoDB" id="327703at2"/>
<name>A0A5C6X070_9DELT</name>
<dbReference type="AlphaFoldDB" id="A0A5C6X070"/>
<gene>
    <name evidence="1" type="ORF">FRC98_18695</name>
</gene>
<proteinExistence type="predicted"/>
<evidence type="ECO:0008006" key="3">
    <source>
        <dbReference type="Google" id="ProtNLM"/>
    </source>
</evidence>
<accession>A0A5C6X070</accession>
<evidence type="ECO:0000313" key="1">
    <source>
        <dbReference type="EMBL" id="TXD34436.1"/>
    </source>
</evidence>
<organism evidence="1 2">
    <name type="scientific">Lujinxingia vulgaris</name>
    <dbReference type="NCBI Taxonomy" id="2600176"/>
    <lineage>
        <taxon>Bacteria</taxon>
        <taxon>Deltaproteobacteria</taxon>
        <taxon>Bradymonadales</taxon>
        <taxon>Lujinxingiaceae</taxon>
        <taxon>Lujinxingia</taxon>
    </lineage>
</organism>
<keyword evidence="2" id="KW-1185">Reference proteome</keyword>
<sequence length="169" mass="18660">MMEVDVSHVSCRCGKVELGLSGKAIACLSCYCDDCQAGARQIEALPGAEEVTKDGGGTEYVMYREDRMAIRKGAAHLNDVKLREDSATLRVVASCCNSPMYLNFSDSRHWVSLYRARFKDDAPPLEVRMCTKFKPEGAVLPDDVPSLSSYSIKFMGKLLASRVAMMFGR</sequence>
<dbReference type="Gene3D" id="3.90.1590.10">
    <property type="entry name" value="glutathione-dependent formaldehyde- activating enzyme (gfa)"/>
    <property type="match status" value="1"/>
</dbReference>
<dbReference type="Proteomes" id="UP000321412">
    <property type="component" value="Unassembled WGS sequence"/>
</dbReference>
<reference evidence="1 2" key="1">
    <citation type="submission" date="2019-08" db="EMBL/GenBank/DDBJ databases">
        <title>Bradymonadales sp. TMQ4.</title>
        <authorList>
            <person name="Liang Q."/>
        </authorList>
    </citation>
    <scope>NUCLEOTIDE SEQUENCE [LARGE SCALE GENOMIC DNA]</scope>
    <source>
        <strain evidence="1 2">TMQ4</strain>
    </source>
</reference>
<dbReference type="EMBL" id="VOSM01000013">
    <property type="protein sequence ID" value="TXD34436.1"/>
    <property type="molecule type" value="Genomic_DNA"/>
</dbReference>
<dbReference type="Pfam" id="PF19648">
    <property type="entry name" value="DUF6151"/>
    <property type="match status" value="1"/>
</dbReference>
<dbReference type="InterPro" id="IPR046149">
    <property type="entry name" value="DUF6151"/>
</dbReference>
<dbReference type="SUPFAM" id="SSF51316">
    <property type="entry name" value="Mss4-like"/>
    <property type="match status" value="1"/>
</dbReference>
<protein>
    <recommendedName>
        <fullName evidence="3">CENP-V/GFA domain-containing protein</fullName>
    </recommendedName>
</protein>
<evidence type="ECO:0000313" key="2">
    <source>
        <dbReference type="Proteomes" id="UP000321412"/>
    </source>
</evidence>